<dbReference type="AlphaFoldDB" id="A0A183MBI0"/>
<reference evidence="2 3" key="1">
    <citation type="submission" date="2018-11" db="EMBL/GenBank/DDBJ databases">
        <authorList>
            <consortium name="Pathogen Informatics"/>
        </authorList>
    </citation>
    <scope>NUCLEOTIDE SEQUENCE [LARGE SCALE GENOMIC DNA]</scope>
    <source>
        <strain evidence="2 3">Zambia</strain>
    </source>
</reference>
<protein>
    <submittedName>
        <fullName evidence="2">Uncharacterized protein</fullName>
    </submittedName>
</protein>
<evidence type="ECO:0000313" key="2">
    <source>
        <dbReference type="EMBL" id="VDP06008.1"/>
    </source>
</evidence>
<dbReference type="STRING" id="48269.A0A183MBI0"/>
<feature type="compositionally biased region" description="Basic residues" evidence="1">
    <location>
        <begin position="57"/>
        <end position="66"/>
    </location>
</feature>
<evidence type="ECO:0000313" key="3">
    <source>
        <dbReference type="Proteomes" id="UP000277204"/>
    </source>
</evidence>
<dbReference type="EMBL" id="UZAI01009906">
    <property type="protein sequence ID" value="VDP06008.1"/>
    <property type="molecule type" value="Genomic_DNA"/>
</dbReference>
<dbReference type="Proteomes" id="UP000277204">
    <property type="component" value="Unassembled WGS sequence"/>
</dbReference>
<gene>
    <name evidence="2" type="ORF">SMRZ_LOCUS13405</name>
</gene>
<feature type="region of interest" description="Disordered" evidence="1">
    <location>
        <begin position="1"/>
        <end position="66"/>
    </location>
</feature>
<keyword evidence="3" id="KW-1185">Reference proteome</keyword>
<organism evidence="2 3">
    <name type="scientific">Schistosoma margrebowiei</name>
    <dbReference type="NCBI Taxonomy" id="48269"/>
    <lineage>
        <taxon>Eukaryota</taxon>
        <taxon>Metazoa</taxon>
        <taxon>Spiralia</taxon>
        <taxon>Lophotrochozoa</taxon>
        <taxon>Platyhelminthes</taxon>
        <taxon>Trematoda</taxon>
        <taxon>Digenea</taxon>
        <taxon>Strigeidida</taxon>
        <taxon>Schistosomatoidea</taxon>
        <taxon>Schistosomatidae</taxon>
        <taxon>Schistosoma</taxon>
    </lineage>
</organism>
<sequence length="66" mass="7011">MLHSGHGIQMSGPHDREPATPASGSGPIPGHYFSTLGMNPSSPHPIPNMVPHGHPSQFHHHPLLSL</sequence>
<proteinExistence type="predicted"/>
<evidence type="ECO:0000256" key="1">
    <source>
        <dbReference type="SAM" id="MobiDB-lite"/>
    </source>
</evidence>
<accession>A0A183MBI0</accession>
<name>A0A183MBI0_9TREM</name>